<gene>
    <name evidence="1" type="ORF">GN958_ATG20603</name>
    <name evidence="2" type="ORF">GN958_ATG20605</name>
</gene>
<protein>
    <submittedName>
        <fullName evidence="1">Uncharacterized protein</fullName>
    </submittedName>
</protein>
<proteinExistence type="predicted"/>
<name>A0A8S9TWB4_PHYIN</name>
<accession>A0A8S9TWB4</accession>
<dbReference type="EMBL" id="JAACNO010002868">
    <property type="protein sequence ID" value="KAF4130190.1"/>
    <property type="molecule type" value="Genomic_DNA"/>
</dbReference>
<organism evidence="1 3">
    <name type="scientific">Phytophthora infestans</name>
    <name type="common">Potato late blight agent</name>
    <name type="synonym">Botrytis infestans</name>
    <dbReference type="NCBI Taxonomy" id="4787"/>
    <lineage>
        <taxon>Eukaryota</taxon>
        <taxon>Sar</taxon>
        <taxon>Stramenopiles</taxon>
        <taxon>Oomycota</taxon>
        <taxon>Peronosporomycetes</taxon>
        <taxon>Peronosporales</taxon>
        <taxon>Peronosporaceae</taxon>
        <taxon>Phytophthora</taxon>
    </lineage>
</organism>
<evidence type="ECO:0000313" key="2">
    <source>
        <dbReference type="EMBL" id="KAF4130190.1"/>
    </source>
</evidence>
<dbReference type="AlphaFoldDB" id="A0A8S9TWB4"/>
<evidence type="ECO:0000313" key="1">
    <source>
        <dbReference type="EMBL" id="KAF4130188.1"/>
    </source>
</evidence>
<dbReference type="Proteomes" id="UP000704712">
    <property type="component" value="Unassembled WGS sequence"/>
</dbReference>
<dbReference type="EMBL" id="JAACNO010002868">
    <property type="protein sequence ID" value="KAF4130188.1"/>
    <property type="molecule type" value="Genomic_DNA"/>
</dbReference>
<comment type="caution">
    <text evidence="1">The sequence shown here is derived from an EMBL/GenBank/DDBJ whole genome shotgun (WGS) entry which is preliminary data.</text>
</comment>
<evidence type="ECO:0000313" key="3">
    <source>
        <dbReference type="Proteomes" id="UP000704712"/>
    </source>
</evidence>
<sequence length="84" mass="9524">MGSSERWSGLTQIRHKMRQLGVQFHHYFKHGAVVDRANSLARCELPPSHLVEAGEPAIDPTRFVFAKTTTPNEKSRKHGSWKQG</sequence>
<reference evidence="1" key="1">
    <citation type="submission" date="2020-03" db="EMBL/GenBank/DDBJ databases">
        <title>Hybrid Assembly of Korean Phytophthora infestans isolates.</title>
        <authorList>
            <person name="Prokchorchik M."/>
            <person name="Lee Y."/>
            <person name="Seo J."/>
            <person name="Cho J.-H."/>
            <person name="Park Y.-E."/>
            <person name="Jang D.-C."/>
            <person name="Im J.-S."/>
            <person name="Choi J.-G."/>
            <person name="Park H.-J."/>
            <person name="Lee G.-B."/>
            <person name="Lee Y.-G."/>
            <person name="Hong S.-Y."/>
            <person name="Cho K."/>
            <person name="Sohn K.H."/>
        </authorList>
    </citation>
    <scope>NUCLEOTIDE SEQUENCE</scope>
    <source>
        <strain evidence="1">KR_2_A2</strain>
    </source>
</reference>